<evidence type="ECO:0000256" key="8">
    <source>
        <dbReference type="ARBA" id="ARBA00023204"/>
    </source>
</evidence>
<sequence length="277" mass="30420">MTVPPLIGPAVTPDVHVMSFNIRRAMEGPLRPKRDRWSVRAPAVAEMLDSERPTILGLQEVLPRATRVVAEALGPTYRFVGRGRGHAYAGESTPLVFDAERLELDGWEQRALSARPDEPGSRSWGNLIPRILVTAEFSDRATGVRFLVINAHLDHLSSRSRRRSAGVIAAVIRKRGLPAIVMGDLNAGPRSGAVRLLLSHAQLTDSWIAAEDRLTPLWSTLNGYRRPRLTGRRVDWMLVSRGVKVRAAAINAHVFGGIRPSDHLAVQALVSLEGKTP</sequence>
<dbReference type="RefSeq" id="WP_140037012.1">
    <property type="nucleotide sequence ID" value="NZ_CP041040.1"/>
</dbReference>
<evidence type="ECO:0000313" key="11">
    <source>
        <dbReference type="Proteomes" id="UP000316125"/>
    </source>
</evidence>
<evidence type="ECO:0000256" key="2">
    <source>
        <dbReference type="ARBA" id="ARBA00001946"/>
    </source>
</evidence>
<dbReference type="PANTHER" id="PTHR15822:SF4">
    <property type="entry name" value="TYROSYL-DNA PHOSPHODIESTERASE 2"/>
    <property type="match status" value="1"/>
</dbReference>
<keyword evidence="4" id="KW-0479">Metal-binding</keyword>
<dbReference type="GO" id="GO:0004527">
    <property type="term" value="F:exonuclease activity"/>
    <property type="evidence" value="ECO:0007669"/>
    <property type="project" value="UniProtKB-KW"/>
</dbReference>
<evidence type="ECO:0000256" key="1">
    <source>
        <dbReference type="ARBA" id="ARBA00001936"/>
    </source>
</evidence>
<dbReference type="InterPro" id="IPR005135">
    <property type="entry name" value="Endo/exonuclease/phosphatase"/>
</dbReference>
<keyword evidence="3" id="KW-0540">Nuclease</keyword>
<reference evidence="10 11" key="1">
    <citation type="submission" date="2019-06" db="EMBL/GenBank/DDBJ databases">
        <title>Complete genome of Microbacterium foliorum M2.</title>
        <authorList>
            <person name="Cao G."/>
        </authorList>
    </citation>
    <scope>NUCLEOTIDE SEQUENCE [LARGE SCALE GENOMIC DNA]</scope>
    <source>
        <strain evidence="10 11">M2</strain>
    </source>
</reference>
<evidence type="ECO:0000259" key="9">
    <source>
        <dbReference type="Pfam" id="PF03372"/>
    </source>
</evidence>
<keyword evidence="10" id="KW-0269">Exonuclease</keyword>
<dbReference type="GO" id="GO:0070260">
    <property type="term" value="F:5'-tyrosyl-DNA phosphodiesterase activity"/>
    <property type="evidence" value="ECO:0007669"/>
    <property type="project" value="TreeGrafter"/>
</dbReference>
<proteinExistence type="predicted"/>
<dbReference type="CDD" id="cd09083">
    <property type="entry name" value="EEP-1"/>
    <property type="match status" value="1"/>
</dbReference>
<gene>
    <name evidence="10" type="ORF">FIV50_08195</name>
</gene>
<name>A0A4Y5YQK6_9MICO</name>
<keyword evidence="8" id="KW-0234">DNA repair</keyword>
<dbReference type="GO" id="GO:0046872">
    <property type="term" value="F:metal ion binding"/>
    <property type="evidence" value="ECO:0007669"/>
    <property type="project" value="UniProtKB-KW"/>
</dbReference>
<dbReference type="InterPro" id="IPR051547">
    <property type="entry name" value="TDP2-like"/>
</dbReference>
<keyword evidence="7" id="KW-0460">Magnesium</keyword>
<dbReference type="InterPro" id="IPR036691">
    <property type="entry name" value="Endo/exonu/phosph_ase_sf"/>
</dbReference>
<evidence type="ECO:0000256" key="4">
    <source>
        <dbReference type="ARBA" id="ARBA00022723"/>
    </source>
</evidence>
<dbReference type="PANTHER" id="PTHR15822">
    <property type="entry name" value="TRAF AND TNF RECEPTOR-ASSOCIATED PROTEIN"/>
    <property type="match status" value="1"/>
</dbReference>
<organism evidence="10 11">
    <name type="scientific">Microbacterium foliorum</name>
    <dbReference type="NCBI Taxonomy" id="104336"/>
    <lineage>
        <taxon>Bacteria</taxon>
        <taxon>Bacillati</taxon>
        <taxon>Actinomycetota</taxon>
        <taxon>Actinomycetes</taxon>
        <taxon>Micrococcales</taxon>
        <taxon>Microbacteriaceae</taxon>
        <taxon>Microbacterium</taxon>
    </lineage>
</organism>
<dbReference type="EMBL" id="CP041040">
    <property type="protein sequence ID" value="QDE34773.1"/>
    <property type="molecule type" value="Genomic_DNA"/>
</dbReference>
<dbReference type="Gene3D" id="3.60.10.10">
    <property type="entry name" value="Endonuclease/exonuclease/phosphatase"/>
    <property type="match status" value="1"/>
</dbReference>
<comment type="cofactor">
    <cofactor evidence="2">
        <name>Mg(2+)</name>
        <dbReference type="ChEBI" id="CHEBI:18420"/>
    </cofactor>
</comment>
<dbReference type="GO" id="GO:0005737">
    <property type="term" value="C:cytoplasm"/>
    <property type="evidence" value="ECO:0007669"/>
    <property type="project" value="TreeGrafter"/>
</dbReference>
<dbReference type="Pfam" id="PF03372">
    <property type="entry name" value="Exo_endo_phos"/>
    <property type="match status" value="1"/>
</dbReference>
<feature type="domain" description="Endonuclease/exonuclease/phosphatase" evidence="9">
    <location>
        <begin position="18"/>
        <end position="263"/>
    </location>
</feature>
<dbReference type="AlphaFoldDB" id="A0A4Y5YQK6"/>
<dbReference type="GO" id="GO:0006302">
    <property type="term" value="P:double-strand break repair"/>
    <property type="evidence" value="ECO:0007669"/>
    <property type="project" value="TreeGrafter"/>
</dbReference>
<accession>A0A4Y5YQK6</accession>
<dbReference type="GO" id="GO:0003697">
    <property type="term" value="F:single-stranded DNA binding"/>
    <property type="evidence" value="ECO:0007669"/>
    <property type="project" value="TreeGrafter"/>
</dbReference>
<protein>
    <submittedName>
        <fullName evidence="10">Endonuclease/exonuclease/phosphatase family protein</fullName>
    </submittedName>
</protein>
<keyword evidence="6" id="KW-0378">Hydrolase</keyword>
<keyword evidence="5" id="KW-0227">DNA damage</keyword>
<evidence type="ECO:0000256" key="6">
    <source>
        <dbReference type="ARBA" id="ARBA00022801"/>
    </source>
</evidence>
<evidence type="ECO:0000256" key="5">
    <source>
        <dbReference type="ARBA" id="ARBA00022763"/>
    </source>
</evidence>
<comment type="cofactor">
    <cofactor evidence="1">
        <name>Mn(2+)</name>
        <dbReference type="ChEBI" id="CHEBI:29035"/>
    </cofactor>
</comment>
<dbReference type="GO" id="GO:0004519">
    <property type="term" value="F:endonuclease activity"/>
    <property type="evidence" value="ECO:0007669"/>
    <property type="project" value="UniProtKB-KW"/>
</dbReference>
<evidence type="ECO:0000313" key="10">
    <source>
        <dbReference type="EMBL" id="QDE34773.1"/>
    </source>
</evidence>
<evidence type="ECO:0000256" key="3">
    <source>
        <dbReference type="ARBA" id="ARBA00022722"/>
    </source>
</evidence>
<evidence type="ECO:0000256" key="7">
    <source>
        <dbReference type="ARBA" id="ARBA00022842"/>
    </source>
</evidence>
<dbReference type="Proteomes" id="UP000316125">
    <property type="component" value="Chromosome"/>
</dbReference>
<dbReference type="SUPFAM" id="SSF56219">
    <property type="entry name" value="DNase I-like"/>
    <property type="match status" value="1"/>
</dbReference>
<keyword evidence="10" id="KW-0255">Endonuclease</keyword>
<dbReference type="OrthoDB" id="9793162at2"/>